<evidence type="ECO:0000313" key="2">
    <source>
        <dbReference type="EMBL" id="SGY12890.1"/>
    </source>
</evidence>
<organism evidence="2 3">
    <name type="scientific">Microbotryum silenes-dioicae</name>
    <dbReference type="NCBI Taxonomy" id="796604"/>
    <lineage>
        <taxon>Eukaryota</taxon>
        <taxon>Fungi</taxon>
        <taxon>Dikarya</taxon>
        <taxon>Basidiomycota</taxon>
        <taxon>Pucciniomycotina</taxon>
        <taxon>Microbotryomycetes</taxon>
        <taxon>Microbotryales</taxon>
        <taxon>Microbotryaceae</taxon>
        <taxon>Microbotryum</taxon>
    </lineage>
</organism>
<dbReference type="Pfam" id="PF03690">
    <property type="entry name" value="MYG1_exonuc"/>
    <property type="match status" value="1"/>
</dbReference>
<evidence type="ECO:0000256" key="1">
    <source>
        <dbReference type="ARBA" id="ARBA00010105"/>
    </source>
</evidence>
<evidence type="ECO:0000313" key="3">
    <source>
        <dbReference type="Proteomes" id="UP000249464"/>
    </source>
</evidence>
<proteinExistence type="inferred from homology"/>
<dbReference type="PANTHER" id="PTHR11215:SF1">
    <property type="entry name" value="MYG1 EXONUCLEASE"/>
    <property type="match status" value="1"/>
</dbReference>
<dbReference type="AlphaFoldDB" id="A0A2X0NLX3"/>
<dbReference type="STRING" id="796604.A0A2X0NLX3"/>
<accession>A0A2X0NLX3</accession>
<dbReference type="PANTHER" id="PTHR11215">
    <property type="entry name" value="METAL DEPENDENT HYDROLASE - RELATED"/>
    <property type="match status" value="1"/>
</dbReference>
<dbReference type="EMBL" id="FQNC01000011">
    <property type="protein sequence ID" value="SGY12890.1"/>
    <property type="molecule type" value="Genomic_DNA"/>
</dbReference>
<gene>
    <name evidence="2" type="primary">BQ5605_C011g06644</name>
    <name evidence="2" type="ORF">BQ5605_C011G06644</name>
</gene>
<name>A0A2X0NLX3_9BASI</name>
<dbReference type="GO" id="GO:0005737">
    <property type="term" value="C:cytoplasm"/>
    <property type="evidence" value="ECO:0007669"/>
    <property type="project" value="TreeGrafter"/>
</dbReference>
<keyword evidence="3" id="KW-1185">Reference proteome</keyword>
<comment type="similarity">
    <text evidence="1">Belongs to the MYG1 family.</text>
</comment>
<protein>
    <submittedName>
        <fullName evidence="2">BQ5605_C011g06644 protein</fullName>
    </submittedName>
</protein>
<dbReference type="Proteomes" id="UP000249464">
    <property type="component" value="Unassembled WGS sequence"/>
</dbReference>
<reference evidence="2 3" key="1">
    <citation type="submission" date="2016-11" db="EMBL/GenBank/DDBJ databases">
        <authorList>
            <person name="Jaros S."/>
            <person name="Januszkiewicz K."/>
            <person name="Wedrychowicz H."/>
        </authorList>
    </citation>
    <scope>NUCLEOTIDE SEQUENCE [LARGE SCALE GENOMIC DNA]</scope>
</reference>
<dbReference type="InterPro" id="IPR003226">
    <property type="entry name" value="MYG1_exonuclease"/>
</dbReference>
<dbReference type="GO" id="GO:0005634">
    <property type="term" value="C:nucleus"/>
    <property type="evidence" value="ECO:0007669"/>
    <property type="project" value="TreeGrafter"/>
</dbReference>
<sequence>MTQESFESRHPLPEAWRGVRDDALSKLTGIDGCIFVHATPSISCSNSNRFRASYPMSTRRR</sequence>